<comment type="caution">
    <text evidence="1">The sequence shown here is derived from an EMBL/GenBank/DDBJ whole genome shotgun (WGS) entry which is preliminary data.</text>
</comment>
<dbReference type="AlphaFoldDB" id="A0A4R0HHH1"/>
<organism evidence="1 2">
    <name type="scientific">Kribbella soli</name>
    <dbReference type="NCBI Taxonomy" id="1124743"/>
    <lineage>
        <taxon>Bacteria</taxon>
        <taxon>Bacillati</taxon>
        <taxon>Actinomycetota</taxon>
        <taxon>Actinomycetes</taxon>
        <taxon>Propionibacteriales</taxon>
        <taxon>Kribbellaceae</taxon>
        <taxon>Kribbella</taxon>
    </lineage>
</organism>
<accession>A0A4R0HHH1</accession>
<dbReference type="EMBL" id="SJJZ01000001">
    <property type="protein sequence ID" value="TCC10747.1"/>
    <property type="molecule type" value="Genomic_DNA"/>
</dbReference>
<protein>
    <submittedName>
        <fullName evidence="1">Uncharacterized protein</fullName>
    </submittedName>
</protein>
<evidence type="ECO:0000313" key="2">
    <source>
        <dbReference type="Proteomes" id="UP000292346"/>
    </source>
</evidence>
<keyword evidence="2" id="KW-1185">Reference proteome</keyword>
<sequence>MDAYREAQRMYAEVMMSTASGQELVAELERTLQRIGELLPQAAPEQRSALLLMNSSLAERLAGLPKESR</sequence>
<dbReference type="Proteomes" id="UP000292346">
    <property type="component" value="Unassembled WGS sequence"/>
</dbReference>
<name>A0A4R0HHH1_9ACTN</name>
<gene>
    <name evidence="1" type="ORF">E0H45_05400</name>
</gene>
<dbReference type="RefSeq" id="WP_131335155.1">
    <property type="nucleotide sequence ID" value="NZ_SJJZ01000001.1"/>
</dbReference>
<dbReference type="OrthoDB" id="3829957at2"/>
<reference evidence="1 2" key="1">
    <citation type="submission" date="2019-02" db="EMBL/GenBank/DDBJ databases">
        <title>Kribbella capetownensis sp. nov. and Kribbella speibonae sp. nov., isolated from soil.</title>
        <authorList>
            <person name="Curtis S.M."/>
            <person name="Norton I."/>
            <person name="Everest G.J."/>
            <person name="Meyers P.R."/>
        </authorList>
    </citation>
    <scope>NUCLEOTIDE SEQUENCE [LARGE SCALE GENOMIC DNA]</scope>
    <source>
        <strain evidence="1 2">KCTC 29219</strain>
    </source>
</reference>
<evidence type="ECO:0000313" key="1">
    <source>
        <dbReference type="EMBL" id="TCC10747.1"/>
    </source>
</evidence>
<proteinExistence type="predicted"/>